<name>A0A136M044_9BACT</name>
<proteinExistence type="predicted"/>
<evidence type="ECO:0000313" key="1">
    <source>
        <dbReference type="EMBL" id="KXK27278.1"/>
    </source>
</evidence>
<gene>
    <name evidence="1" type="ORF">TR69_WS6001000152</name>
</gene>
<sequence>MDASVEIANAAQDETLTIRAGAHTVLHYLEVATLLQVTAVKVYASRVSIEHRSRLGLWEYRMTYPIADFGDIYITKGRRLAAVGVHTRSGQRILFEIERLTHRQAELLKDVLDILMDARQNSFNAVRAQ</sequence>
<dbReference type="STRING" id="1617426.TR69_WS6001000152"/>
<protein>
    <submittedName>
        <fullName evidence="1">Uncharacterized protein</fullName>
    </submittedName>
</protein>
<evidence type="ECO:0000313" key="2">
    <source>
        <dbReference type="Proteomes" id="UP000070457"/>
    </source>
</evidence>
<dbReference type="AlphaFoldDB" id="A0A136M044"/>
<dbReference type="Proteomes" id="UP000070457">
    <property type="component" value="Unassembled WGS sequence"/>
</dbReference>
<reference evidence="1 2" key="1">
    <citation type="submission" date="2015-02" db="EMBL/GenBank/DDBJ databases">
        <title>Improved understanding of the partial-nitritation anammox process through 23 genomes representing the majority of the microbial community.</title>
        <authorList>
            <person name="Speth D.R."/>
            <person name="In T Zandt M."/>
            <person name="Guerrero Cruz S."/>
            <person name="Jetten M.S."/>
            <person name="Dutilh B.E."/>
        </authorList>
    </citation>
    <scope>NUCLEOTIDE SEQUENCE [LARGE SCALE GENOMIC DNA]</scope>
    <source>
        <strain evidence="1">OLB20</strain>
    </source>
</reference>
<comment type="caution">
    <text evidence="1">The sequence shown here is derived from an EMBL/GenBank/DDBJ whole genome shotgun (WGS) entry which is preliminary data.</text>
</comment>
<accession>A0A136M044</accession>
<dbReference type="EMBL" id="JYNZ01000002">
    <property type="protein sequence ID" value="KXK27278.1"/>
    <property type="molecule type" value="Genomic_DNA"/>
</dbReference>
<organism evidence="1 2">
    <name type="scientific">candidate division WS6 bacterium OLB20</name>
    <dbReference type="NCBI Taxonomy" id="1617426"/>
    <lineage>
        <taxon>Bacteria</taxon>
        <taxon>Candidatus Dojkabacteria</taxon>
    </lineage>
</organism>